<keyword evidence="3" id="KW-0378">Hydrolase</keyword>
<dbReference type="RefSeq" id="WP_099511199.1">
    <property type="nucleotide sequence ID" value="NZ_CP016616.1"/>
</dbReference>
<proteinExistence type="predicted"/>
<dbReference type="KEGG" id="moc:BB934_19810"/>
<reference evidence="5" key="1">
    <citation type="submission" date="2016-07" db="EMBL/GenBank/DDBJ databases">
        <title>Microvirga ossetica sp. nov. a new species of rhizobia isolated from root nodules of the legume species Vicia alpestris Steven originated from North Ossetia region in the Caucasus.</title>
        <authorList>
            <person name="Safronova V.I."/>
            <person name="Kuznetsova I.G."/>
            <person name="Sazanova A.L."/>
            <person name="Belimov A."/>
            <person name="Andronov E."/>
            <person name="Osledkin Y.S."/>
            <person name="Onishchuk O.P."/>
            <person name="Kurchak O.N."/>
            <person name="Shaposhnikov A.I."/>
            <person name="Willems A."/>
            <person name="Tikhonovich I.A."/>
        </authorList>
    </citation>
    <scope>NUCLEOTIDE SEQUENCE [LARGE SCALE GENOMIC DNA]</scope>
    <source>
        <strain evidence="5">V5/3M</strain>
    </source>
</reference>
<dbReference type="OrthoDB" id="9761532at2"/>
<organism evidence="5">
    <name type="scientific">Microvirga ossetica</name>
    <dbReference type="NCBI Taxonomy" id="1882682"/>
    <lineage>
        <taxon>Bacteria</taxon>
        <taxon>Pseudomonadati</taxon>
        <taxon>Pseudomonadota</taxon>
        <taxon>Alphaproteobacteria</taxon>
        <taxon>Hyphomicrobiales</taxon>
        <taxon>Methylobacteriaceae</taxon>
        <taxon>Microvirga</taxon>
    </lineage>
</organism>
<dbReference type="GO" id="GO:0046872">
    <property type="term" value="F:metal ion binding"/>
    <property type="evidence" value="ECO:0007669"/>
    <property type="project" value="UniProtKB-KW"/>
</dbReference>
<evidence type="ECO:0000256" key="3">
    <source>
        <dbReference type="ARBA" id="ARBA00022801"/>
    </source>
</evidence>
<dbReference type="Gene3D" id="3.40.630.10">
    <property type="entry name" value="Zn peptidases"/>
    <property type="match status" value="1"/>
</dbReference>
<name>A0A1B2EK20_9HYPH</name>
<evidence type="ECO:0000259" key="4">
    <source>
        <dbReference type="Pfam" id="PF07687"/>
    </source>
</evidence>
<dbReference type="GO" id="GO:0006508">
    <property type="term" value="P:proteolysis"/>
    <property type="evidence" value="ECO:0007669"/>
    <property type="project" value="UniProtKB-KW"/>
</dbReference>
<dbReference type="Gene3D" id="3.30.70.360">
    <property type="match status" value="1"/>
</dbReference>
<dbReference type="InterPro" id="IPR002933">
    <property type="entry name" value="Peptidase_M20"/>
</dbReference>
<dbReference type="PANTHER" id="PTHR43270:SF8">
    <property type="entry name" value="DI- AND TRIPEPTIDASE DUG2-RELATED"/>
    <property type="match status" value="1"/>
</dbReference>
<keyword evidence="2" id="KW-0479">Metal-binding</keyword>
<dbReference type="Pfam" id="PF01546">
    <property type="entry name" value="Peptidase_M20"/>
    <property type="match status" value="1"/>
</dbReference>
<evidence type="ECO:0000256" key="1">
    <source>
        <dbReference type="ARBA" id="ARBA00022670"/>
    </source>
</evidence>
<dbReference type="GO" id="GO:0005829">
    <property type="term" value="C:cytosol"/>
    <property type="evidence" value="ECO:0007669"/>
    <property type="project" value="TreeGrafter"/>
</dbReference>
<dbReference type="GO" id="GO:0009089">
    <property type="term" value="P:lysine biosynthetic process via diaminopimelate"/>
    <property type="evidence" value="ECO:0007669"/>
    <property type="project" value="TreeGrafter"/>
</dbReference>
<feature type="domain" description="Peptidase M20 dimerisation" evidence="4">
    <location>
        <begin position="186"/>
        <end position="340"/>
    </location>
</feature>
<sequence>MIPDDHFLRAFDDLRRLVSLPSVSARGDNLVECAQAVRDLLDEAGFRTEICDGGIGPYVVGEIGAGPLTVMIYNHFDVQPEDPVALWHSPPFELTERDGRWYGRGVADDKGEFISRLAGWRLFREQHPDPLPFRLIWLVDGEEEIGSPSLEKFLKRRFPGERVDVCWWEYGEIDSSGRPIILCGFKGVMAVELRCRTAKADLHSSLGAVFDNPLWRLAAATASLRDRSGRVLIDGFYDAVRAPAQGESDLASSPPFSFDSLVQATGGQRVLQGIDDANFYQAMNFAPCMNVNGFSGGYAGEGAKTVLPAEGSVKIDFRLVPDQDPQHVVCLLRAHLDRHGFDDIELVVHDANVKPVRSPTEHWFIRDAKELLQRHFGQAPIVQPSSPASGTSHPFVEQLGADIVGIGMTHHGAMLHSPNENIIVAQFVAMTECSAAIFQRLAQRASEKDDADARIADEPEIGVTP</sequence>
<evidence type="ECO:0000256" key="2">
    <source>
        <dbReference type="ARBA" id="ARBA00022723"/>
    </source>
</evidence>
<dbReference type="InterPro" id="IPR051458">
    <property type="entry name" value="Cyt/Met_Dipeptidase"/>
</dbReference>
<dbReference type="Pfam" id="PF07687">
    <property type="entry name" value="M20_dimer"/>
    <property type="match status" value="1"/>
</dbReference>
<protein>
    <submittedName>
        <fullName evidence="5">Acetylornithine deacetylase</fullName>
    </submittedName>
</protein>
<dbReference type="GO" id="GO:0009014">
    <property type="term" value="F:succinyl-diaminopimelate desuccinylase activity"/>
    <property type="evidence" value="ECO:0007669"/>
    <property type="project" value="TreeGrafter"/>
</dbReference>
<dbReference type="GO" id="GO:0008233">
    <property type="term" value="F:peptidase activity"/>
    <property type="evidence" value="ECO:0007669"/>
    <property type="project" value="UniProtKB-KW"/>
</dbReference>
<dbReference type="EMBL" id="CP016616">
    <property type="protein sequence ID" value="ANY80192.1"/>
    <property type="molecule type" value="Genomic_DNA"/>
</dbReference>
<dbReference type="SUPFAM" id="SSF53187">
    <property type="entry name" value="Zn-dependent exopeptidases"/>
    <property type="match status" value="1"/>
</dbReference>
<dbReference type="AlphaFoldDB" id="A0A1B2EK20"/>
<evidence type="ECO:0000313" key="5">
    <source>
        <dbReference type="EMBL" id="ANY80192.1"/>
    </source>
</evidence>
<dbReference type="InterPro" id="IPR011650">
    <property type="entry name" value="Peptidase_M20_dimer"/>
</dbReference>
<gene>
    <name evidence="5" type="ORF">BB934_19810</name>
</gene>
<keyword evidence="1" id="KW-0645">Protease</keyword>
<dbReference type="PANTHER" id="PTHR43270">
    <property type="entry name" value="BETA-ALA-HIS DIPEPTIDASE"/>
    <property type="match status" value="1"/>
</dbReference>
<accession>A0A1B2EK20</accession>